<sequence length="60" mass="6542">MNRKNLLKLLFAGQLMFAFAGNAQVKTSGNPIIKDKFTADSAALVDNGTVYEHLRANNAM</sequence>
<gene>
    <name evidence="2" type="ORF">VB264_04020</name>
</gene>
<protein>
    <submittedName>
        <fullName evidence="2">Uncharacterized protein</fullName>
    </submittedName>
</protein>
<proteinExistence type="predicted"/>
<accession>A0ABU5QIT7</accession>
<dbReference type="Proteomes" id="UP001304671">
    <property type="component" value="Unassembled WGS sequence"/>
</dbReference>
<dbReference type="EMBL" id="JAYFUL010000004">
    <property type="protein sequence ID" value="MEA5256938.1"/>
    <property type="molecule type" value="Genomic_DNA"/>
</dbReference>
<comment type="caution">
    <text evidence="2">The sequence shown here is derived from an EMBL/GenBank/DDBJ whole genome shotgun (WGS) entry which is preliminary data.</text>
</comment>
<feature type="signal peptide" evidence="1">
    <location>
        <begin position="1"/>
        <end position="23"/>
    </location>
</feature>
<dbReference type="RefSeq" id="WP_323246986.1">
    <property type="nucleotide sequence ID" value="NZ_JAYFUL010000004.1"/>
</dbReference>
<keyword evidence="1" id="KW-0732">Signal</keyword>
<name>A0ABU5QIT7_9BACT</name>
<reference evidence="2 3" key="1">
    <citation type="submission" date="2023-12" db="EMBL/GenBank/DDBJ databases">
        <title>Novel species of the genus Arcicella isolated from rivers.</title>
        <authorList>
            <person name="Lu H."/>
        </authorList>
    </citation>
    <scope>NUCLEOTIDE SEQUENCE [LARGE SCALE GENOMIC DNA]</scope>
    <source>
        <strain evidence="2 3">LMG 21963</strain>
    </source>
</reference>
<evidence type="ECO:0000256" key="1">
    <source>
        <dbReference type="SAM" id="SignalP"/>
    </source>
</evidence>
<evidence type="ECO:0000313" key="3">
    <source>
        <dbReference type="Proteomes" id="UP001304671"/>
    </source>
</evidence>
<keyword evidence="3" id="KW-1185">Reference proteome</keyword>
<feature type="chain" id="PRO_5045175870" evidence="1">
    <location>
        <begin position="24"/>
        <end position="60"/>
    </location>
</feature>
<organism evidence="2 3">
    <name type="scientific">Arcicella aquatica</name>
    <dbReference type="NCBI Taxonomy" id="217141"/>
    <lineage>
        <taxon>Bacteria</taxon>
        <taxon>Pseudomonadati</taxon>
        <taxon>Bacteroidota</taxon>
        <taxon>Cytophagia</taxon>
        <taxon>Cytophagales</taxon>
        <taxon>Flectobacillaceae</taxon>
        <taxon>Arcicella</taxon>
    </lineage>
</organism>
<evidence type="ECO:0000313" key="2">
    <source>
        <dbReference type="EMBL" id="MEA5256938.1"/>
    </source>
</evidence>